<evidence type="ECO:0000313" key="2">
    <source>
        <dbReference type="EMBL" id="SIR68225.1"/>
    </source>
</evidence>
<dbReference type="EMBL" id="FTNO01000003">
    <property type="protein sequence ID" value="SIR68225.1"/>
    <property type="molecule type" value="Genomic_DNA"/>
</dbReference>
<proteinExistence type="predicted"/>
<feature type="transmembrane region" description="Helical" evidence="1">
    <location>
        <begin position="44"/>
        <end position="62"/>
    </location>
</feature>
<accession>A0A1N7CXM5</accession>
<keyword evidence="1" id="KW-0472">Membrane</keyword>
<dbReference type="Proteomes" id="UP000186914">
    <property type="component" value="Unassembled WGS sequence"/>
</dbReference>
<dbReference type="RefSeq" id="WP_076431239.1">
    <property type="nucleotide sequence ID" value="NZ_FTNO01000003.1"/>
</dbReference>
<keyword evidence="3" id="KW-1185">Reference proteome</keyword>
<evidence type="ECO:0000313" key="3">
    <source>
        <dbReference type="Proteomes" id="UP000186914"/>
    </source>
</evidence>
<protein>
    <submittedName>
        <fullName evidence="2">Uncharacterized protein</fullName>
    </submittedName>
</protein>
<reference evidence="3" key="1">
    <citation type="submission" date="2017-01" db="EMBL/GenBank/DDBJ databases">
        <authorList>
            <person name="Varghese N."/>
            <person name="Submissions S."/>
        </authorList>
    </citation>
    <scope>NUCLEOTIDE SEQUENCE [LARGE SCALE GENOMIC DNA]</scope>
    <source>
        <strain evidence="3">CGMCC 1.7737</strain>
    </source>
</reference>
<name>A0A1N7CXM5_9EURY</name>
<organism evidence="2 3">
    <name type="scientific">Haladaptatus litoreus</name>
    <dbReference type="NCBI Taxonomy" id="553468"/>
    <lineage>
        <taxon>Archaea</taxon>
        <taxon>Methanobacteriati</taxon>
        <taxon>Methanobacteriota</taxon>
        <taxon>Stenosarchaea group</taxon>
        <taxon>Halobacteria</taxon>
        <taxon>Halobacteriales</taxon>
        <taxon>Haladaptataceae</taxon>
        <taxon>Haladaptatus</taxon>
    </lineage>
</organism>
<feature type="transmembrane region" description="Helical" evidence="1">
    <location>
        <begin position="21"/>
        <end position="38"/>
    </location>
</feature>
<sequence length="67" mass="7368">MKVQDIPVISYVFEAGADNRVFDSLLLVGPLVIGVIVVVERSLFTEALAVAYIAVFVAYTLYQGFQK</sequence>
<keyword evidence="1" id="KW-0812">Transmembrane</keyword>
<gene>
    <name evidence="2" type="ORF">SAMN05421858_3321</name>
</gene>
<evidence type="ECO:0000256" key="1">
    <source>
        <dbReference type="SAM" id="Phobius"/>
    </source>
</evidence>
<keyword evidence="1" id="KW-1133">Transmembrane helix</keyword>
<dbReference type="AlphaFoldDB" id="A0A1N7CXM5"/>